<reference evidence="2 3" key="1">
    <citation type="journal article" date="2019" name="Nat. Ecol. Evol.">
        <title>Megaphylogeny resolves global patterns of mushroom evolution.</title>
        <authorList>
            <person name="Varga T."/>
            <person name="Krizsan K."/>
            <person name="Foldi C."/>
            <person name="Dima B."/>
            <person name="Sanchez-Garcia M."/>
            <person name="Sanchez-Ramirez S."/>
            <person name="Szollosi G.J."/>
            <person name="Szarkandi J.G."/>
            <person name="Papp V."/>
            <person name="Albert L."/>
            <person name="Andreopoulos W."/>
            <person name="Angelini C."/>
            <person name="Antonin V."/>
            <person name="Barry K.W."/>
            <person name="Bougher N.L."/>
            <person name="Buchanan P."/>
            <person name="Buyck B."/>
            <person name="Bense V."/>
            <person name="Catcheside P."/>
            <person name="Chovatia M."/>
            <person name="Cooper J."/>
            <person name="Damon W."/>
            <person name="Desjardin D."/>
            <person name="Finy P."/>
            <person name="Geml J."/>
            <person name="Haridas S."/>
            <person name="Hughes K."/>
            <person name="Justo A."/>
            <person name="Karasinski D."/>
            <person name="Kautmanova I."/>
            <person name="Kiss B."/>
            <person name="Kocsube S."/>
            <person name="Kotiranta H."/>
            <person name="LaButti K.M."/>
            <person name="Lechner B.E."/>
            <person name="Liimatainen K."/>
            <person name="Lipzen A."/>
            <person name="Lukacs Z."/>
            <person name="Mihaltcheva S."/>
            <person name="Morgado L.N."/>
            <person name="Niskanen T."/>
            <person name="Noordeloos M.E."/>
            <person name="Ohm R.A."/>
            <person name="Ortiz-Santana B."/>
            <person name="Ovrebo C."/>
            <person name="Racz N."/>
            <person name="Riley R."/>
            <person name="Savchenko A."/>
            <person name="Shiryaev A."/>
            <person name="Soop K."/>
            <person name="Spirin V."/>
            <person name="Szebenyi C."/>
            <person name="Tomsovsky M."/>
            <person name="Tulloss R.E."/>
            <person name="Uehling J."/>
            <person name="Grigoriev I.V."/>
            <person name="Vagvolgyi C."/>
            <person name="Papp T."/>
            <person name="Martin F.M."/>
            <person name="Miettinen O."/>
            <person name="Hibbett D.S."/>
            <person name="Nagy L.G."/>
        </authorList>
    </citation>
    <scope>NUCLEOTIDE SEQUENCE [LARGE SCALE GENOMIC DNA]</scope>
    <source>
        <strain evidence="2 3">CBS 962.96</strain>
    </source>
</reference>
<feature type="compositionally biased region" description="Low complexity" evidence="1">
    <location>
        <begin position="1"/>
        <end position="12"/>
    </location>
</feature>
<feature type="region of interest" description="Disordered" evidence="1">
    <location>
        <begin position="405"/>
        <end position="427"/>
    </location>
</feature>
<gene>
    <name evidence="2" type="ORF">K435DRAFT_912789</name>
</gene>
<dbReference type="Proteomes" id="UP000297245">
    <property type="component" value="Unassembled WGS sequence"/>
</dbReference>
<feature type="region of interest" description="Disordered" evidence="1">
    <location>
        <begin position="254"/>
        <end position="286"/>
    </location>
</feature>
<protein>
    <submittedName>
        <fullName evidence="2">Uncharacterized protein</fullName>
    </submittedName>
</protein>
<feature type="compositionally biased region" description="Basic residues" evidence="1">
    <location>
        <begin position="411"/>
        <end position="425"/>
    </location>
</feature>
<feature type="region of interest" description="Disordered" evidence="1">
    <location>
        <begin position="564"/>
        <end position="591"/>
    </location>
</feature>
<feature type="compositionally biased region" description="Polar residues" evidence="1">
    <location>
        <begin position="576"/>
        <end position="591"/>
    </location>
</feature>
<evidence type="ECO:0000256" key="1">
    <source>
        <dbReference type="SAM" id="MobiDB-lite"/>
    </source>
</evidence>
<feature type="compositionally biased region" description="Basic and acidic residues" evidence="1">
    <location>
        <begin position="272"/>
        <end position="286"/>
    </location>
</feature>
<feature type="compositionally biased region" description="Basic and acidic residues" evidence="1">
    <location>
        <begin position="508"/>
        <end position="517"/>
    </location>
</feature>
<accession>A0A4S8LLJ2</accession>
<evidence type="ECO:0000313" key="3">
    <source>
        <dbReference type="Proteomes" id="UP000297245"/>
    </source>
</evidence>
<name>A0A4S8LLJ2_DENBC</name>
<proteinExistence type="predicted"/>
<evidence type="ECO:0000313" key="2">
    <source>
        <dbReference type="EMBL" id="THU90067.1"/>
    </source>
</evidence>
<feature type="compositionally biased region" description="Polar residues" evidence="1">
    <location>
        <begin position="13"/>
        <end position="32"/>
    </location>
</feature>
<dbReference type="AlphaFoldDB" id="A0A4S8LLJ2"/>
<organism evidence="2 3">
    <name type="scientific">Dendrothele bispora (strain CBS 962.96)</name>
    <dbReference type="NCBI Taxonomy" id="1314807"/>
    <lineage>
        <taxon>Eukaryota</taxon>
        <taxon>Fungi</taxon>
        <taxon>Dikarya</taxon>
        <taxon>Basidiomycota</taxon>
        <taxon>Agaricomycotina</taxon>
        <taxon>Agaricomycetes</taxon>
        <taxon>Agaricomycetidae</taxon>
        <taxon>Agaricales</taxon>
        <taxon>Agaricales incertae sedis</taxon>
        <taxon>Dendrothele</taxon>
    </lineage>
</organism>
<keyword evidence="3" id="KW-1185">Reference proteome</keyword>
<dbReference type="EMBL" id="ML179346">
    <property type="protein sequence ID" value="THU90067.1"/>
    <property type="molecule type" value="Genomic_DNA"/>
</dbReference>
<feature type="region of interest" description="Disordered" evidence="1">
    <location>
        <begin position="493"/>
        <end position="524"/>
    </location>
</feature>
<feature type="region of interest" description="Disordered" evidence="1">
    <location>
        <begin position="1"/>
        <end position="36"/>
    </location>
</feature>
<sequence length="678" mass="74280">MPMDQQPQQPQQAYTTRESTPTPVGASSQTLDGGSVDGIPTLATIHSNAGTYAPNTYTNAPNMNTNMTNTYTDASNTYTNATNAYTNATNAYTNATGTYPNMPSIYPSANITYPNANVVYPTPNNHFPTGNNPSNDIQRNQTETVNGGQSAVYSQQPTWHGGYPVALNDSTNFNTPVNQQQVIGGNTNMSINHASNINVANNASTMIPYPMGYNPNGQVNVVWPNSNNQNITNTTFQNATTPGHCVPPVSMPQPAGTFTSAPAEVAPSQAGQEDKGKKKQSEAKRKVDLNDIRHAFNSLCGYNKGARAILPHPPGHPEYSTRYAPGSTVPYFDMDWSRSPRSDANLTVYENLIVRMRAEDQAIEDATKRRFEKACDDDLKKLLTTYFVTHKKQYTAQVEEEKREQNVKRWSGNRRTSRKRAKAGRRQAAIPAFEEQNGAENAQGLIDLILSDVQSSEYSDDEKPKSGFTVLDLPWRSTEVTHLYRELDRLYDESSTKAGGKGGVSKPRQADQKHQVCREPIPSGRPPAVCVKPLYQTHDNVVPNDPNWTITKWLASNVLDDGYDADSEGAGGTVAHKSNPTHTPENSGPTGNISAAVEGPPVAPAITGSVGCRGSTQDCKEQIIKFPGPRRGEVEAESATRLRLKLVVSNMLKEHAAMHVRMTPVGIQILEKRYEHWE</sequence>